<feature type="chain" id="PRO_5031540421" description="Lipocalin-like domain-containing protein" evidence="1">
    <location>
        <begin position="28"/>
        <end position="153"/>
    </location>
</feature>
<sequence>MKQKATLKYFVLASTFVLVGICISCNATSNPEKGSNSSAIVGVWELSHFYNLGNGDTLSVDTSKVQHKIYLDGHVIWNTDPAADASEWHGYGTYTFKNDTITETLTSMSKSMQSDVNTYVIPIERSNNTYKQVNTYERSDTIFQNIEIYKKLN</sequence>
<dbReference type="AlphaFoldDB" id="A0A7X3D0F8"/>
<protein>
    <recommendedName>
        <fullName evidence="4">Lipocalin-like domain-containing protein</fullName>
    </recommendedName>
</protein>
<proteinExistence type="predicted"/>
<gene>
    <name evidence="2" type="ORF">D9O36_01045</name>
</gene>
<comment type="caution">
    <text evidence="2">The sequence shown here is derived from an EMBL/GenBank/DDBJ whole genome shotgun (WGS) entry which is preliminary data.</text>
</comment>
<evidence type="ECO:0008006" key="4">
    <source>
        <dbReference type="Google" id="ProtNLM"/>
    </source>
</evidence>
<dbReference type="OrthoDB" id="1441376at2"/>
<accession>A0A7X3D0F8</accession>
<dbReference type="Proteomes" id="UP000540519">
    <property type="component" value="Unassembled WGS sequence"/>
</dbReference>
<feature type="signal peptide" evidence="1">
    <location>
        <begin position="1"/>
        <end position="27"/>
    </location>
</feature>
<evidence type="ECO:0000256" key="1">
    <source>
        <dbReference type="SAM" id="SignalP"/>
    </source>
</evidence>
<dbReference type="EMBL" id="RCNR01000002">
    <property type="protein sequence ID" value="MUH34413.1"/>
    <property type="molecule type" value="Genomic_DNA"/>
</dbReference>
<evidence type="ECO:0000313" key="3">
    <source>
        <dbReference type="Proteomes" id="UP000540519"/>
    </source>
</evidence>
<dbReference type="RefSeq" id="WP_155598489.1">
    <property type="nucleotide sequence ID" value="NZ_RCNR01000002.1"/>
</dbReference>
<keyword evidence="3" id="KW-1185">Reference proteome</keyword>
<keyword evidence="1" id="KW-0732">Signal</keyword>
<organism evidence="2 3">
    <name type="scientific">Zobellia amurskyensis</name>
    <dbReference type="NCBI Taxonomy" id="248905"/>
    <lineage>
        <taxon>Bacteria</taxon>
        <taxon>Pseudomonadati</taxon>
        <taxon>Bacteroidota</taxon>
        <taxon>Flavobacteriia</taxon>
        <taxon>Flavobacteriales</taxon>
        <taxon>Flavobacteriaceae</taxon>
        <taxon>Zobellia</taxon>
    </lineage>
</organism>
<evidence type="ECO:0000313" key="2">
    <source>
        <dbReference type="EMBL" id="MUH34413.1"/>
    </source>
</evidence>
<name>A0A7X3D0F8_9FLAO</name>
<reference evidence="2 3" key="1">
    <citation type="journal article" date="2019" name="Mar. Drugs">
        <title>Comparative Genomics and CAZyme Genome Repertoires of Marine Zobellia amurskyensis KMM 3526(T) and Zobellia laminariae KMM 3676(T).</title>
        <authorList>
            <person name="Chernysheva N."/>
            <person name="Bystritskaya E."/>
            <person name="Stenkova A."/>
            <person name="Golovkin I."/>
            <person name="Nedashkovskaya O."/>
            <person name="Isaeva M."/>
        </authorList>
    </citation>
    <scope>NUCLEOTIDE SEQUENCE [LARGE SCALE GENOMIC DNA]</scope>
    <source>
        <strain evidence="2 3">KMM 3526</strain>
    </source>
</reference>